<name>A0A699L274_TANCI</name>
<proteinExistence type="predicted"/>
<comment type="caution">
    <text evidence="1">The sequence shown here is derived from an EMBL/GenBank/DDBJ whole genome shotgun (WGS) entry which is preliminary data.</text>
</comment>
<dbReference type="AlphaFoldDB" id="A0A699L274"/>
<reference evidence="1" key="1">
    <citation type="journal article" date="2019" name="Sci. Rep.">
        <title>Draft genome of Tanacetum cinerariifolium, the natural source of mosquito coil.</title>
        <authorList>
            <person name="Yamashiro T."/>
            <person name="Shiraishi A."/>
            <person name="Satake H."/>
            <person name="Nakayama K."/>
        </authorList>
    </citation>
    <scope>NUCLEOTIDE SEQUENCE</scope>
</reference>
<protein>
    <submittedName>
        <fullName evidence="1">Uncharacterized protein</fullName>
    </submittedName>
</protein>
<dbReference type="EMBL" id="BKCJ010568352">
    <property type="protein sequence ID" value="GFB17510.1"/>
    <property type="molecule type" value="Genomic_DNA"/>
</dbReference>
<accession>A0A699L274</accession>
<organism evidence="1">
    <name type="scientific">Tanacetum cinerariifolium</name>
    <name type="common">Dalmatian daisy</name>
    <name type="synonym">Chrysanthemum cinerariifolium</name>
    <dbReference type="NCBI Taxonomy" id="118510"/>
    <lineage>
        <taxon>Eukaryota</taxon>
        <taxon>Viridiplantae</taxon>
        <taxon>Streptophyta</taxon>
        <taxon>Embryophyta</taxon>
        <taxon>Tracheophyta</taxon>
        <taxon>Spermatophyta</taxon>
        <taxon>Magnoliopsida</taxon>
        <taxon>eudicotyledons</taxon>
        <taxon>Gunneridae</taxon>
        <taxon>Pentapetalae</taxon>
        <taxon>asterids</taxon>
        <taxon>campanulids</taxon>
        <taxon>Asterales</taxon>
        <taxon>Asteraceae</taxon>
        <taxon>Asteroideae</taxon>
        <taxon>Anthemideae</taxon>
        <taxon>Anthemidinae</taxon>
        <taxon>Tanacetum</taxon>
    </lineage>
</organism>
<sequence>YNHPGCSCCGGLFNGGNCLSCSSVGSENEFVYDPNPYSYNETPNFYNQPPQHQYEMNSYEICGNDAHYGYDFPPQVPFVYNQDPCYNQNVEYFPQNSPSFPQQYLCCENCEYSVVRQPP</sequence>
<evidence type="ECO:0000313" key="1">
    <source>
        <dbReference type="EMBL" id="GFB17510.1"/>
    </source>
</evidence>
<feature type="non-terminal residue" evidence="1">
    <location>
        <position position="1"/>
    </location>
</feature>
<gene>
    <name evidence="1" type="ORF">Tci_689481</name>
</gene>